<evidence type="ECO:0000256" key="3">
    <source>
        <dbReference type="HAMAP-Rule" id="MF_00272"/>
    </source>
</evidence>
<dbReference type="NCBIfam" id="NF002270">
    <property type="entry name" value="PRK01202.1"/>
    <property type="match status" value="1"/>
</dbReference>
<dbReference type="NCBIfam" id="TIGR00527">
    <property type="entry name" value="gcvH"/>
    <property type="match status" value="1"/>
</dbReference>
<comment type="subunit">
    <text evidence="3">The glycine cleavage system is composed of four proteins: P, T, L and H.</text>
</comment>
<dbReference type="CDD" id="cd06848">
    <property type="entry name" value="GCS_H"/>
    <property type="match status" value="1"/>
</dbReference>
<dbReference type="KEGG" id="tpla:ElP_30870"/>
<dbReference type="PANTHER" id="PTHR11715:SF3">
    <property type="entry name" value="GLYCINE CLEAVAGE SYSTEM H PROTEIN-RELATED"/>
    <property type="match status" value="1"/>
</dbReference>
<dbReference type="PROSITE" id="PS50968">
    <property type="entry name" value="BIOTINYL_LIPOYL"/>
    <property type="match status" value="1"/>
</dbReference>
<evidence type="ECO:0000256" key="4">
    <source>
        <dbReference type="PIRSR" id="PIRSR617453-50"/>
    </source>
</evidence>
<evidence type="ECO:0000259" key="5">
    <source>
        <dbReference type="PROSITE" id="PS50968"/>
    </source>
</evidence>
<evidence type="ECO:0000256" key="2">
    <source>
        <dbReference type="ARBA" id="ARBA00022823"/>
    </source>
</evidence>
<evidence type="ECO:0000313" key="6">
    <source>
        <dbReference type="EMBL" id="QDV35184.1"/>
    </source>
</evidence>
<keyword evidence="2 3" id="KW-0450">Lipoyl</keyword>
<dbReference type="InterPro" id="IPR000089">
    <property type="entry name" value="Biotin_lipoyl"/>
</dbReference>
<reference evidence="6 7" key="1">
    <citation type="submission" date="2019-02" db="EMBL/GenBank/DDBJ databases">
        <title>Deep-cultivation of Planctomycetes and their phenomic and genomic characterization uncovers novel biology.</title>
        <authorList>
            <person name="Wiegand S."/>
            <person name="Jogler M."/>
            <person name="Boedeker C."/>
            <person name="Pinto D."/>
            <person name="Vollmers J."/>
            <person name="Rivas-Marin E."/>
            <person name="Kohn T."/>
            <person name="Peeters S.H."/>
            <person name="Heuer A."/>
            <person name="Rast P."/>
            <person name="Oberbeckmann S."/>
            <person name="Bunk B."/>
            <person name="Jeske O."/>
            <person name="Meyerdierks A."/>
            <person name="Storesund J.E."/>
            <person name="Kallscheuer N."/>
            <person name="Luecker S."/>
            <person name="Lage O.M."/>
            <person name="Pohl T."/>
            <person name="Merkel B.J."/>
            <person name="Hornburger P."/>
            <person name="Mueller R.-W."/>
            <person name="Bruemmer F."/>
            <person name="Labrenz M."/>
            <person name="Spormann A.M."/>
            <person name="Op den Camp H."/>
            <person name="Overmann J."/>
            <person name="Amann R."/>
            <person name="Jetten M.S.M."/>
            <person name="Mascher T."/>
            <person name="Medema M.H."/>
            <person name="Devos D.P."/>
            <person name="Kaster A.-K."/>
            <person name="Ovreas L."/>
            <person name="Rohde M."/>
            <person name="Galperin M.Y."/>
            <person name="Jogler C."/>
        </authorList>
    </citation>
    <scope>NUCLEOTIDE SEQUENCE [LARGE SCALE GENOMIC DNA]</scope>
    <source>
        <strain evidence="6 7">ElP</strain>
    </source>
</reference>
<sequence>MDPKDLKYAASHEWVKVDGDVATVGISAFAVEQLTDLIMIDLGKAKPGASVSAGDSFGEVESVKSVNDLYAPISGEVIEVNPAVAADVGAIAADPFGSGWIVKLRPSDAEADLAKLMDHAAYQEKIAEDAH</sequence>
<dbReference type="InterPro" id="IPR011053">
    <property type="entry name" value="Single_hybrid_motif"/>
</dbReference>
<dbReference type="GO" id="GO:0005960">
    <property type="term" value="C:glycine cleavage complex"/>
    <property type="evidence" value="ECO:0007669"/>
    <property type="project" value="InterPro"/>
</dbReference>
<dbReference type="InterPro" id="IPR017453">
    <property type="entry name" value="GCV_H_sub"/>
</dbReference>
<comment type="cofactor">
    <cofactor evidence="3">
        <name>(R)-lipoate</name>
        <dbReference type="ChEBI" id="CHEBI:83088"/>
    </cofactor>
    <text evidence="3">Binds 1 lipoyl cofactor covalently.</text>
</comment>
<organism evidence="6 7">
    <name type="scientific">Tautonia plasticadhaerens</name>
    <dbReference type="NCBI Taxonomy" id="2527974"/>
    <lineage>
        <taxon>Bacteria</taxon>
        <taxon>Pseudomonadati</taxon>
        <taxon>Planctomycetota</taxon>
        <taxon>Planctomycetia</taxon>
        <taxon>Isosphaerales</taxon>
        <taxon>Isosphaeraceae</taxon>
        <taxon>Tautonia</taxon>
    </lineage>
</organism>
<dbReference type="InterPro" id="IPR003016">
    <property type="entry name" value="2-oxoA_DH_lipoyl-BS"/>
</dbReference>
<proteinExistence type="inferred from homology"/>
<evidence type="ECO:0000256" key="1">
    <source>
        <dbReference type="ARBA" id="ARBA00009249"/>
    </source>
</evidence>
<name>A0A518H2X1_9BACT</name>
<comment type="similarity">
    <text evidence="1 3">Belongs to the GcvH family.</text>
</comment>
<dbReference type="PROSITE" id="PS00189">
    <property type="entry name" value="LIPOYL"/>
    <property type="match status" value="1"/>
</dbReference>
<evidence type="ECO:0000313" key="7">
    <source>
        <dbReference type="Proteomes" id="UP000317835"/>
    </source>
</evidence>
<dbReference type="OrthoDB" id="9796712at2"/>
<keyword evidence="7" id="KW-1185">Reference proteome</keyword>
<comment type="function">
    <text evidence="3">The glycine cleavage system catalyzes the degradation of glycine. The H protein shuttles the methylamine group of glycine from the P protein to the T protein.</text>
</comment>
<dbReference type="HAMAP" id="MF_00272">
    <property type="entry name" value="GcvH"/>
    <property type="match status" value="1"/>
</dbReference>
<dbReference type="EMBL" id="CP036426">
    <property type="protein sequence ID" value="QDV35184.1"/>
    <property type="molecule type" value="Genomic_DNA"/>
</dbReference>
<accession>A0A518H2X1</accession>
<dbReference type="PANTHER" id="PTHR11715">
    <property type="entry name" value="GLYCINE CLEAVAGE SYSTEM H PROTEIN"/>
    <property type="match status" value="1"/>
</dbReference>
<dbReference type="Pfam" id="PF01597">
    <property type="entry name" value="GCV_H"/>
    <property type="match status" value="1"/>
</dbReference>
<feature type="domain" description="Lipoyl-binding" evidence="5">
    <location>
        <begin position="21"/>
        <end position="105"/>
    </location>
</feature>
<dbReference type="InterPro" id="IPR033753">
    <property type="entry name" value="GCV_H/Fam206"/>
</dbReference>
<protein>
    <recommendedName>
        <fullName evidence="3">Glycine cleavage system H protein</fullName>
    </recommendedName>
</protein>
<gene>
    <name evidence="3 6" type="primary">gcvH</name>
    <name evidence="6" type="ORF">ElP_30870</name>
</gene>
<feature type="modified residue" description="N6-lipoyllysine" evidence="3 4">
    <location>
        <position position="64"/>
    </location>
</feature>
<dbReference type="GO" id="GO:0019464">
    <property type="term" value="P:glycine decarboxylation via glycine cleavage system"/>
    <property type="evidence" value="ECO:0007669"/>
    <property type="project" value="UniProtKB-UniRule"/>
</dbReference>
<dbReference type="GO" id="GO:0009249">
    <property type="term" value="P:protein lipoylation"/>
    <property type="evidence" value="ECO:0007669"/>
    <property type="project" value="TreeGrafter"/>
</dbReference>
<dbReference type="AlphaFoldDB" id="A0A518H2X1"/>
<dbReference type="RefSeq" id="WP_145270612.1">
    <property type="nucleotide sequence ID" value="NZ_CP036426.1"/>
</dbReference>
<dbReference type="GO" id="GO:0005829">
    <property type="term" value="C:cytosol"/>
    <property type="evidence" value="ECO:0007669"/>
    <property type="project" value="TreeGrafter"/>
</dbReference>
<dbReference type="SUPFAM" id="SSF51230">
    <property type="entry name" value="Single hybrid motif"/>
    <property type="match status" value="1"/>
</dbReference>
<dbReference type="InterPro" id="IPR002930">
    <property type="entry name" value="GCV_H"/>
</dbReference>
<dbReference type="Gene3D" id="2.40.50.100">
    <property type="match status" value="1"/>
</dbReference>
<dbReference type="Proteomes" id="UP000317835">
    <property type="component" value="Chromosome"/>
</dbReference>